<keyword evidence="1" id="KW-0812">Transmembrane</keyword>
<dbReference type="EMBL" id="FOGF01000021">
    <property type="protein sequence ID" value="SER13676.1"/>
    <property type="molecule type" value="Genomic_DNA"/>
</dbReference>
<dbReference type="AlphaFoldDB" id="A0A1H9LQH6"/>
<feature type="transmembrane region" description="Helical" evidence="1">
    <location>
        <begin position="20"/>
        <end position="40"/>
    </location>
</feature>
<dbReference type="Proteomes" id="UP000198556">
    <property type="component" value="Unassembled WGS sequence"/>
</dbReference>
<sequence length="45" mass="4685">NDSGQPQPGNNLPVTASKSYAVQMILAIILTAFASSLVVLGKIKK</sequence>
<feature type="non-terminal residue" evidence="2">
    <location>
        <position position="1"/>
    </location>
</feature>
<protein>
    <submittedName>
        <fullName evidence="2">Uncharacterized protein</fullName>
    </submittedName>
</protein>
<evidence type="ECO:0000313" key="2">
    <source>
        <dbReference type="EMBL" id="SER13676.1"/>
    </source>
</evidence>
<keyword evidence="1" id="KW-1133">Transmembrane helix</keyword>
<keyword evidence="1" id="KW-0472">Membrane</keyword>
<name>A0A1H9LQH6_9LACT</name>
<accession>A0A1H9LQH6</accession>
<proteinExistence type="predicted"/>
<evidence type="ECO:0000313" key="3">
    <source>
        <dbReference type="Proteomes" id="UP000198556"/>
    </source>
</evidence>
<organism evidence="2 3">
    <name type="scientific">Granulicatella balaenopterae</name>
    <dbReference type="NCBI Taxonomy" id="137733"/>
    <lineage>
        <taxon>Bacteria</taxon>
        <taxon>Bacillati</taxon>
        <taxon>Bacillota</taxon>
        <taxon>Bacilli</taxon>
        <taxon>Lactobacillales</taxon>
        <taxon>Carnobacteriaceae</taxon>
        <taxon>Granulicatella</taxon>
    </lineage>
</organism>
<reference evidence="2 3" key="1">
    <citation type="submission" date="2016-10" db="EMBL/GenBank/DDBJ databases">
        <authorList>
            <person name="de Groot N.N."/>
        </authorList>
    </citation>
    <scope>NUCLEOTIDE SEQUENCE [LARGE SCALE GENOMIC DNA]</scope>
    <source>
        <strain evidence="2 3">DSM 15827</strain>
    </source>
</reference>
<evidence type="ECO:0000256" key="1">
    <source>
        <dbReference type="SAM" id="Phobius"/>
    </source>
</evidence>
<keyword evidence="3" id="KW-1185">Reference proteome</keyword>
<gene>
    <name evidence="2" type="ORF">SAMN05421767_1211</name>
</gene>